<feature type="transmembrane region" description="Helical" evidence="1">
    <location>
        <begin position="88"/>
        <end position="107"/>
    </location>
</feature>
<feature type="transmembrane region" description="Helical" evidence="1">
    <location>
        <begin position="233"/>
        <end position="252"/>
    </location>
</feature>
<dbReference type="InterPro" id="IPR036305">
    <property type="entry name" value="RGS_sf"/>
</dbReference>
<evidence type="ECO:0000313" key="3">
    <source>
        <dbReference type="Proteomes" id="UP001172673"/>
    </source>
</evidence>
<feature type="transmembrane region" description="Helical" evidence="1">
    <location>
        <begin position="22"/>
        <end position="43"/>
    </location>
</feature>
<feature type="transmembrane region" description="Helical" evidence="1">
    <location>
        <begin position="55"/>
        <end position="76"/>
    </location>
</feature>
<dbReference type="SUPFAM" id="SSF48097">
    <property type="entry name" value="Regulator of G-protein signaling, RGS"/>
    <property type="match status" value="1"/>
</dbReference>
<keyword evidence="1" id="KW-0812">Transmembrane</keyword>
<evidence type="ECO:0008006" key="4">
    <source>
        <dbReference type="Google" id="ProtNLM"/>
    </source>
</evidence>
<dbReference type="Proteomes" id="UP001172673">
    <property type="component" value="Unassembled WGS sequence"/>
</dbReference>
<dbReference type="Gene3D" id="1.10.167.10">
    <property type="entry name" value="Regulator of G-protein Signalling 4, domain 2"/>
    <property type="match status" value="1"/>
</dbReference>
<keyword evidence="1" id="KW-1133">Transmembrane helix</keyword>
<dbReference type="EMBL" id="JAPDRK010000005">
    <property type="protein sequence ID" value="KAJ9612644.1"/>
    <property type="molecule type" value="Genomic_DNA"/>
</dbReference>
<feature type="transmembrane region" description="Helical" evidence="1">
    <location>
        <begin position="152"/>
        <end position="172"/>
    </location>
</feature>
<dbReference type="InterPro" id="IPR044926">
    <property type="entry name" value="RGS_subdomain_2"/>
</dbReference>
<accession>A0AA38XFT9</accession>
<feature type="transmembrane region" description="Helical" evidence="1">
    <location>
        <begin position="272"/>
        <end position="290"/>
    </location>
</feature>
<keyword evidence="1" id="KW-0472">Membrane</keyword>
<feature type="transmembrane region" description="Helical" evidence="1">
    <location>
        <begin position="202"/>
        <end position="221"/>
    </location>
</feature>
<protein>
    <recommendedName>
        <fullName evidence="4">RGS domain-containing protein</fullName>
    </recommendedName>
</protein>
<evidence type="ECO:0000313" key="2">
    <source>
        <dbReference type="EMBL" id="KAJ9612644.1"/>
    </source>
</evidence>
<organism evidence="2 3">
    <name type="scientific">Cladophialophora chaetospira</name>
    <dbReference type="NCBI Taxonomy" id="386627"/>
    <lineage>
        <taxon>Eukaryota</taxon>
        <taxon>Fungi</taxon>
        <taxon>Dikarya</taxon>
        <taxon>Ascomycota</taxon>
        <taxon>Pezizomycotina</taxon>
        <taxon>Eurotiomycetes</taxon>
        <taxon>Chaetothyriomycetidae</taxon>
        <taxon>Chaetothyriales</taxon>
        <taxon>Herpotrichiellaceae</taxon>
        <taxon>Cladophialophora</taxon>
    </lineage>
</organism>
<reference evidence="2" key="1">
    <citation type="submission" date="2022-10" db="EMBL/GenBank/DDBJ databases">
        <title>Culturing micro-colonial fungi from biological soil crusts in the Mojave desert and describing Neophaeococcomyces mojavensis, and introducing the new genera and species Taxawa tesnikishii.</title>
        <authorList>
            <person name="Kurbessoian T."/>
            <person name="Stajich J.E."/>
        </authorList>
    </citation>
    <scope>NUCLEOTIDE SEQUENCE</scope>
    <source>
        <strain evidence="2">TK_41</strain>
    </source>
</reference>
<comment type="caution">
    <text evidence="2">The sequence shown here is derived from an EMBL/GenBank/DDBJ whole genome shotgun (WGS) entry which is preliminary data.</text>
</comment>
<keyword evidence="3" id="KW-1185">Reference proteome</keyword>
<dbReference type="AlphaFoldDB" id="A0AA38XFT9"/>
<evidence type="ECO:0000256" key="1">
    <source>
        <dbReference type="SAM" id="Phobius"/>
    </source>
</evidence>
<name>A0AA38XFT9_9EURO</name>
<proteinExistence type="predicted"/>
<gene>
    <name evidence="2" type="ORF">H2200_004241</name>
</gene>
<sequence length="562" mass="63271">MGLNPKGRNWGNLVNWDDLGKFYAGFILSWTVILYAGVAFLVINRNVAFIKIRNLPLAVAAISFLHVYLVKIFLAYTTNGHFSCSAEFWIMSIYLPFGIALFQANLAQLRSISDQQRDLAFSGEKILDGTSKQSPLRNLWERWTALSGIQRSYVYIGLGMVVQLVITGILYATTPTLQGDWSSYGDVSHAKGQKLCRESLEWIPSAFWQLAWSWLYGPYLLFRVRKIHDVHYWRLQVIYSVLSGLPGTPLWLAAVYSTGFKHVNRWWVPPMWLAPGIIVMQFTTIFFPVYEVISGRSRMRTTLAILDSWEDRQGLRASTNHAGSSKVSTLRPSTTSSQQRDMCSMAALEKALAVNPDPLLKFAATQDFTAENVLFLMQVRRWKEAFAFAPRLNKAVTESAKSHLFSTGVQIYTSRVNDKTTDFPINIESKIRQDLDAIFGPAVPTSQLVSNEEAKFYVAESWIKSPQTTSAFDMNTHDHSGDSAETLTAPEPITFPTEKSEPMFPAHPGVAPLGESRAKMRAGFDEHVFDAAESSIMYLVLTNTWQKFVKQQRTSMESSTAG</sequence>